<dbReference type="EMBL" id="AACYOW010000001">
    <property type="protein sequence ID" value="EAN5782919.1"/>
    <property type="molecule type" value="Genomic_DNA"/>
</dbReference>
<reference evidence="5" key="1">
    <citation type="submission" date="2018-12" db="EMBL/GenBank/DDBJ databases">
        <authorList>
            <consortium name="GenomeTrakr network: Whole genome sequencing for foodborne pathogen traceback"/>
        </authorList>
    </citation>
    <scope>NUCLEOTIDE SEQUENCE</scope>
    <source>
        <strain evidence="5">FDA00013755</strain>
    </source>
</reference>
<evidence type="ECO:0000259" key="4">
    <source>
        <dbReference type="Pfam" id="PF13356"/>
    </source>
</evidence>
<feature type="domain" description="Integrase DNA-binding" evidence="4">
    <location>
        <begin position="21"/>
        <end position="104"/>
    </location>
</feature>
<evidence type="ECO:0000313" key="5">
    <source>
        <dbReference type="EMBL" id="EAN5782919.1"/>
    </source>
</evidence>
<evidence type="ECO:0000256" key="3">
    <source>
        <dbReference type="SAM" id="MobiDB-lite"/>
    </source>
</evidence>
<sequence length="129" mass="14543">MLVKLVRFAFYQHAEGTVMSLTDTKVKNTRPSEKAVKLTDGFGLYLLVHPNGSKYWQLGYRFDGKQKVFSIGVYPAVSLADARQRRDEVKRLLDQGIDPNAKNRLMKKSFRKSAIKPARSVSSPKADAP</sequence>
<feature type="region of interest" description="Disordered" evidence="3">
    <location>
        <begin position="103"/>
        <end position="129"/>
    </location>
</feature>
<name>A0A5T3M4P9_SALER</name>
<comment type="caution">
    <text evidence="5">The sequence shown here is derived from an EMBL/GenBank/DDBJ whole genome shotgun (WGS) entry which is preliminary data.</text>
</comment>
<dbReference type="AlphaFoldDB" id="A0A5T3M4P9"/>
<accession>A0A5T3M4P9</accession>
<dbReference type="InterPro" id="IPR025166">
    <property type="entry name" value="Integrase_DNA_bind_dom"/>
</dbReference>
<protein>
    <submittedName>
        <fullName evidence="5">DUF4102 domain-containing protein</fullName>
    </submittedName>
</protein>
<dbReference type="Gene3D" id="3.30.160.390">
    <property type="entry name" value="Integrase, DNA-binding domain"/>
    <property type="match status" value="1"/>
</dbReference>
<dbReference type="PANTHER" id="PTHR30629">
    <property type="entry name" value="PROPHAGE INTEGRASE"/>
    <property type="match status" value="1"/>
</dbReference>
<keyword evidence="2" id="KW-0229">DNA integration</keyword>
<gene>
    <name evidence="5" type="ORF">EI698_04540</name>
</gene>
<dbReference type="GO" id="GO:0015074">
    <property type="term" value="P:DNA integration"/>
    <property type="evidence" value="ECO:0007669"/>
    <property type="project" value="UniProtKB-KW"/>
</dbReference>
<dbReference type="InterPro" id="IPR038488">
    <property type="entry name" value="Integrase_DNA-bd_sf"/>
</dbReference>
<comment type="similarity">
    <text evidence="1">Belongs to the 'phage' integrase family.</text>
</comment>
<organism evidence="5">
    <name type="scientific">Salmonella enterica</name>
    <name type="common">Salmonella choleraesuis</name>
    <dbReference type="NCBI Taxonomy" id="28901"/>
    <lineage>
        <taxon>Bacteria</taxon>
        <taxon>Pseudomonadati</taxon>
        <taxon>Pseudomonadota</taxon>
        <taxon>Gammaproteobacteria</taxon>
        <taxon>Enterobacterales</taxon>
        <taxon>Enterobacteriaceae</taxon>
        <taxon>Salmonella</taxon>
    </lineage>
</organism>
<dbReference type="Pfam" id="PF13356">
    <property type="entry name" value="Arm-DNA-bind_3"/>
    <property type="match status" value="1"/>
</dbReference>
<dbReference type="PANTHER" id="PTHR30629:SF2">
    <property type="entry name" value="PROPHAGE INTEGRASE INTS-RELATED"/>
    <property type="match status" value="1"/>
</dbReference>
<evidence type="ECO:0000256" key="2">
    <source>
        <dbReference type="ARBA" id="ARBA00022908"/>
    </source>
</evidence>
<proteinExistence type="inferred from homology"/>
<evidence type="ECO:0000256" key="1">
    <source>
        <dbReference type="ARBA" id="ARBA00008857"/>
    </source>
</evidence>
<feature type="compositionally biased region" description="Basic residues" evidence="3">
    <location>
        <begin position="104"/>
        <end position="114"/>
    </location>
</feature>
<dbReference type="InterPro" id="IPR050808">
    <property type="entry name" value="Phage_Integrase"/>
</dbReference>